<sequence length="243" mass="28179">MTINETLIEKYFSKQLSEVELVEFKNQYKTDQDFKAEVDFLKNIQYVSEAEDDAQFKSQLGSYESEFKDNQKSKSPRRLKPMIAVAALLLITLGITFLLNKDLNTEQLFNTYFEPSKNVSAPIVRSESNDELLNNAFIAYSAAEYNEAIPLFENAFENTKNSELLFYEGNALLALDKTEDAIAVFKKHLFYTDALRHRTHWYLALAYIKMEELDKANQELKIYIDSGESFKKKEAQLLLKKLE</sequence>
<comment type="caution">
    <text evidence="2">The sequence shown here is derived from an EMBL/GenBank/DDBJ whole genome shotgun (WGS) entry which is preliminary data.</text>
</comment>
<gene>
    <name evidence="2" type="ORF">ESZ48_18775</name>
</gene>
<dbReference type="AlphaFoldDB" id="A0A4Q0X9S6"/>
<dbReference type="SUPFAM" id="SSF48452">
    <property type="entry name" value="TPR-like"/>
    <property type="match status" value="1"/>
</dbReference>
<dbReference type="RefSeq" id="WP_129019046.1">
    <property type="nucleotide sequence ID" value="NZ_SDDZ01000021.1"/>
</dbReference>
<dbReference type="EMBL" id="SDDZ01000021">
    <property type="protein sequence ID" value="RXJ43788.1"/>
    <property type="molecule type" value="Genomic_DNA"/>
</dbReference>
<dbReference type="InterPro" id="IPR011990">
    <property type="entry name" value="TPR-like_helical_dom_sf"/>
</dbReference>
<proteinExistence type="predicted"/>
<evidence type="ECO:0008006" key="4">
    <source>
        <dbReference type="Google" id="ProtNLM"/>
    </source>
</evidence>
<dbReference type="Gene3D" id="1.25.40.10">
    <property type="entry name" value="Tetratricopeptide repeat domain"/>
    <property type="match status" value="1"/>
</dbReference>
<keyword evidence="3" id="KW-1185">Reference proteome</keyword>
<evidence type="ECO:0000313" key="2">
    <source>
        <dbReference type="EMBL" id="RXJ43788.1"/>
    </source>
</evidence>
<organism evidence="2 3">
    <name type="scientific">Gelidibacter gilvus</name>
    <dbReference type="NCBI Taxonomy" id="59602"/>
    <lineage>
        <taxon>Bacteria</taxon>
        <taxon>Pseudomonadati</taxon>
        <taxon>Bacteroidota</taxon>
        <taxon>Flavobacteriia</taxon>
        <taxon>Flavobacteriales</taxon>
        <taxon>Flavobacteriaceae</taxon>
        <taxon>Gelidibacter</taxon>
    </lineage>
</organism>
<name>A0A4Q0X9S6_9FLAO</name>
<evidence type="ECO:0000313" key="3">
    <source>
        <dbReference type="Proteomes" id="UP000289792"/>
    </source>
</evidence>
<evidence type="ECO:0000256" key="1">
    <source>
        <dbReference type="SAM" id="Phobius"/>
    </source>
</evidence>
<reference evidence="2 3" key="1">
    <citation type="submission" date="2019-01" db="EMBL/GenBank/DDBJ databases">
        <title>Genome sequence of the Antarctic species Gelidibacter gilvus ACAM 158(T).</title>
        <authorList>
            <person name="Bowman J.P."/>
        </authorList>
    </citation>
    <scope>NUCLEOTIDE SEQUENCE [LARGE SCALE GENOMIC DNA]</scope>
    <source>
        <strain evidence="2 3">IC158</strain>
    </source>
</reference>
<keyword evidence="1" id="KW-0812">Transmembrane</keyword>
<protein>
    <recommendedName>
        <fullName evidence="4">Tetratricopeptide repeat protein</fullName>
    </recommendedName>
</protein>
<keyword evidence="1" id="KW-0472">Membrane</keyword>
<dbReference type="OrthoDB" id="979271at2"/>
<keyword evidence="1" id="KW-1133">Transmembrane helix</keyword>
<feature type="transmembrane region" description="Helical" evidence="1">
    <location>
        <begin position="82"/>
        <end position="99"/>
    </location>
</feature>
<accession>A0A4Q0X9S6</accession>
<dbReference type="Proteomes" id="UP000289792">
    <property type="component" value="Unassembled WGS sequence"/>
</dbReference>